<evidence type="ECO:0000313" key="2">
    <source>
        <dbReference type="EMBL" id="MQX36238.1"/>
    </source>
</evidence>
<dbReference type="OrthoDB" id="1853779at2"/>
<dbReference type="CDD" id="cd02440">
    <property type="entry name" value="AdoMet_MTases"/>
    <property type="match status" value="1"/>
</dbReference>
<name>A0A7X1ZCW1_9PROT</name>
<dbReference type="EMBL" id="WIVE01000015">
    <property type="protein sequence ID" value="MQX36238.1"/>
    <property type="molecule type" value="Genomic_DNA"/>
</dbReference>
<evidence type="ECO:0000259" key="1">
    <source>
        <dbReference type="Pfam" id="PF13649"/>
    </source>
</evidence>
<protein>
    <submittedName>
        <fullName evidence="2">Methyltransferase domain-containing protein</fullName>
    </submittedName>
</protein>
<organism evidence="2 3">
    <name type="scientific">Roseospira navarrensis</name>
    <dbReference type="NCBI Taxonomy" id="140058"/>
    <lineage>
        <taxon>Bacteria</taxon>
        <taxon>Pseudomonadati</taxon>
        <taxon>Pseudomonadota</taxon>
        <taxon>Alphaproteobacteria</taxon>
        <taxon>Rhodospirillales</taxon>
        <taxon>Rhodospirillaceae</taxon>
        <taxon>Roseospira</taxon>
    </lineage>
</organism>
<dbReference type="PANTHER" id="PTHR42912:SF98">
    <property type="entry name" value="UNCHARACTERISED METHYLTRANSFERASE RV1498C"/>
    <property type="match status" value="1"/>
</dbReference>
<gene>
    <name evidence="2" type="ORF">GHC57_06870</name>
</gene>
<keyword evidence="2" id="KW-0489">Methyltransferase</keyword>
<proteinExistence type="predicted"/>
<dbReference type="InterPro" id="IPR029063">
    <property type="entry name" value="SAM-dependent_MTases_sf"/>
</dbReference>
<dbReference type="InterPro" id="IPR050508">
    <property type="entry name" value="Methyltransf_Superfamily"/>
</dbReference>
<dbReference type="GO" id="GO:0032259">
    <property type="term" value="P:methylation"/>
    <property type="evidence" value="ECO:0007669"/>
    <property type="project" value="UniProtKB-KW"/>
</dbReference>
<evidence type="ECO:0000313" key="3">
    <source>
        <dbReference type="Proteomes" id="UP000434582"/>
    </source>
</evidence>
<dbReference type="Gene3D" id="3.40.50.150">
    <property type="entry name" value="Vaccinia Virus protein VP39"/>
    <property type="match status" value="1"/>
</dbReference>
<dbReference type="AlphaFoldDB" id="A0A7X1ZCW1"/>
<keyword evidence="2" id="KW-0808">Transferase</keyword>
<sequence length="294" mass="33589">MVMINRIARKLGNLTYGTVESIFRIYEHSNLSRAPGLADIPKYKKRQGGLGTTTYGEWCYTVGLFQGILKLALPAERPLKILDVGCGVGRLYLAARPSMNEEDHYTGLDLSKRCIDICKSTYKEDNATFVYYSTNNSYYKSKEANNLQPWPLEDNSFNMVTALSVWTHLREEDWVFYLSEVKRVLSPGGKAVISFFVLDKDYDAALPRKTDEISPYYPQQKNKWIFDKGAYGSKNWLCPAWVSVPEVAIGVREHAFLDAIEKAGLRISRFHSGSWKDQPALFFQDIVELEHKLD</sequence>
<dbReference type="SUPFAM" id="SSF53335">
    <property type="entry name" value="S-adenosyl-L-methionine-dependent methyltransferases"/>
    <property type="match status" value="1"/>
</dbReference>
<accession>A0A7X1ZCW1</accession>
<keyword evidence="3" id="KW-1185">Reference proteome</keyword>
<reference evidence="2 3" key="1">
    <citation type="submission" date="2019-10" db="EMBL/GenBank/DDBJ databases">
        <title>Draft whole-genome sequence of the purple nonsulfur photosynthetic bacterium Roseospira navarrensis DSM 15114.</title>
        <authorList>
            <person name="Kyndt J.A."/>
            <person name="Meyer T.E."/>
        </authorList>
    </citation>
    <scope>NUCLEOTIDE SEQUENCE [LARGE SCALE GENOMIC DNA]</scope>
    <source>
        <strain evidence="2 3">DSM 15114</strain>
    </source>
</reference>
<dbReference type="Pfam" id="PF13649">
    <property type="entry name" value="Methyltransf_25"/>
    <property type="match status" value="1"/>
</dbReference>
<dbReference type="Proteomes" id="UP000434582">
    <property type="component" value="Unassembled WGS sequence"/>
</dbReference>
<feature type="domain" description="Methyltransferase" evidence="1">
    <location>
        <begin position="81"/>
        <end position="189"/>
    </location>
</feature>
<dbReference type="InterPro" id="IPR041698">
    <property type="entry name" value="Methyltransf_25"/>
</dbReference>
<dbReference type="GO" id="GO:0008168">
    <property type="term" value="F:methyltransferase activity"/>
    <property type="evidence" value="ECO:0007669"/>
    <property type="project" value="UniProtKB-KW"/>
</dbReference>
<dbReference type="PANTHER" id="PTHR42912">
    <property type="entry name" value="METHYLTRANSFERASE"/>
    <property type="match status" value="1"/>
</dbReference>
<comment type="caution">
    <text evidence="2">The sequence shown here is derived from an EMBL/GenBank/DDBJ whole genome shotgun (WGS) entry which is preliminary data.</text>
</comment>